<reference evidence="1 2" key="1">
    <citation type="submission" date="2014-10" db="EMBL/GenBank/DDBJ databases">
        <title>Genome sequence of Micropolyspora internatus JCM3315.</title>
        <authorList>
            <person name="Shin S.-K."/>
            <person name="Yi H."/>
        </authorList>
    </citation>
    <scope>NUCLEOTIDE SEQUENCE [LARGE SCALE GENOMIC DNA]</scope>
    <source>
        <strain evidence="1 2">JCM 3315</strain>
    </source>
</reference>
<proteinExistence type="predicted"/>
<dbReference type="AlphaFoldDB" id="A0A837D375"/>
<organism evidence="1 2">
    <name type="scientific">Saccharomonospora viridis</name>
    <dbReference type="NCBI Taxonomy" id="1852"/>
    <lineage>
        <taxon>Bacteria</taxon>
        <taxon>Bacillati</taxon>
        <taxon>Actinomycetota</taxon>
        <taxon>Actinomycetes</taxon>
        <taxon>Pseudonocardiales</taxon>
        <taxon>Pseudonocardiaceae</taxon>
        <taxon>Saccharomonospora</taxon>
    </lineage>
</organism>
<accession>A0A837D375</accession>
<name>A0A837D375_9PSEU</name>
<sequence length="119" mass="12839">MAGLSATAERARCSILSPMAMPELDDHPADPTAFAADQATLFAGHNLHVGSSRIAHAVDWVPWINGLRLPAPACRQGFAGHGAHGELRPTTLPVSCRRCRRLRGLRNIDDQPALFVLPQ</sequence>
<gene>
    <name evidence="1" type="ORF">MINT15_39660</name>
</gene>
<dbReference type="Proteomes" id="UP000030848">
    <property type="component" value="Unassembled WGS sequence"/>
</dbReference>
<evidence type="ECO:0000313" key="2">
    <source>
        <dbReference type="Proteomes" id="UP000030848"/>
    </source>
</evidence>
<protein>
    <submittedName>
        <fullName evidence="1">Uncharacterized protein</fullName>
    </submittedName>
</protein>
<evidence type="ECO:0000313" key="1">
    <source>
        <dbReference type="EMBL" id="KHF42160.1"/>
    </source>
</evidence>
<comment type="caution">
    <text evidence="1">The sequence shown here is derived from an EMBL/GenBank/DDBJ whole genome shotgun (WGS) entry which is preliminary data.</text>
</comment>
<dbReference type="EMBL" id="JRZE01000008">
    <property type="protein sequence ID" value="KHF42160.1"/>
    <property type="molecule type" value="Genomic_DNA"/>
</dbReference>